<comment type="caution">
    <text evidence="6">The sequence shown here is derived from an EMBL/GenBank/DDBJ whole genome shotgun (WGS) entry which is preliminary data.</text>
</comment>
<protein>
    <submittedName>
        <fullName evidence="6">Prop effector</fullName>
    </submittedName>
</protein>
<dbReference type="SMART" id="SM00945">
    <property type="entry name" value="ProQ"/>
    <property type="match status" value="1"/>
</dbReference>
<dbReference type="Gene3D" id="1.10.1710.10">
    <property type="entry name" value="ProQ/FinO domain"/>
    <property type="match status" value="1"/>
</dbReference>
<evidence type="ECO:0000256" key="3">
    <source>
        <dbReference type="ARBA" id="ARBA00023186"/>
    </source>
</evidence>
<evidence type="ECO:0000256" key="2">
    <source>
        <dbReference type="ARBA" id="ARBA00022884"/>
    </source>
</evidence>
<dbReference type="Proteomes" id="UP000487350">
    <property type="component" value="Unassembled WGS sequence"/>
</dbReference>
<evidence type="ECO:0000256" key="4">
    <source>
        <dbReference type="SAM" id="MobiDB-lite"/>
    </source>
</evidence>
<keyword evidence="7" id="KW-1185">Reference proteome</keyword>
<dbReference type="PANTHER" id="PTHR38106:SF1">
    <property type="entry name" value="RNA CHAPERONE PROQ"/>
    <property type="match status" value="1"/>
</dbReference>
<dbReference type="AlphaFoldDB" id="A0A844AS96"/>
<dbReference type="GO" id="GO:0033592">
    <property type="term" value="F:RNA strand annealing activity"/>
    <property type="evidence" value="ECO:0007669"/>
    <property type="project" value="InterPro"/>
</dbReference>
<gene>
    <name evidence="6" type="ORF">GHT07_06625</name>
</gene>
<dbReference type="PANTHER" id="PTHR38106">
    <property type="entry name" value="RNA CHAPERONE PROQ"/>
    <property type="match status" value="1"/>
</dbReference>
<feature type="compositionally biased region" description="Low complexity" evidence="4">
    <location>
        <begin position="1"/>
        <end position="21"/>
    </location>
</feature>
<dbReference type="Pfam" id="PF04352">
    <property type="entry name" value="ProQ"/>
    <property type="match status" value="1"/>
</dbReference>
<evidence type="ECO:0000256" key="1">
    <source>
        <dbReference type="ARBA" id="ARBA00022490"/>
    </source>
</evidence>
<dbReference type="SUPFAM" id="SSF48657">
    <property type="entry name" value="FinO-like"/>
    <property type="match status" value="1"/>
</dbReference>
<feature type="region of interest" description="Disordered" evidence="4">
    <location>
        <begin position="1"/>
        <end position="25"/>
    </location>
</feature>
<dbReference type="InterPro" id="IPR036442">
    <property type="entry name" value="ProQ/FinO_sf"/>
</dbReference>
<proteinExistence type="predicted"/>
<keyword evidence="2" id="KW-0694">RNA-binding</keyword>
<dbReference type="InterPro" id="IPR023529">
    <property type="entry name" value="ProQ"/>
</dbReference>
<evidence type="ECO:0000313" key="6">
    <source>
        <dbReference type="EMBL" id="MRD46944.1"/>
    </source>
</evidence>
<evidence type="ECO:0000259" key="5">
    <source>
        <dbReference type="SMART" id="SM00945"/>
    </source>
</evidence>
<dbReference type="GO" id="GO:0010608">
    <property type="term" value="P:post-transcriptional regulation of gene expression"/>
    <property type="evidence" value="ECO:0007669"/>
    <property type="project" value="InterPro"/>
</dbReference>
<dbReference type="EMBL" id="WJBU01000005">
    <property type="protein sequence ID" value="MRD46944.1"/>
    <property type="molecule type" value="Genomic_DNA"/>
</dbReference>
<sequence>MPPEEAAPAAVQPPAQPPAGAKSPRPAQQVLERLFQLYPKMFGARFLPLKLGVFHDLMERHPGDFAKDDLKVALGLHTRSTRYLEAVAAGHARHDLDANRVEDIAPEHVHHAIMEIGRRRSARGKDASAWVRERLVAAIEASGLSRDDYEARVSPKDDATLAALDAAFADIREKHARAEALRRAFESSGKTVAEFADMYGMPAGDVRKLLGLAKETP</sequence>
<evidence type="ECO:0000313" key="7">
    <source>
        <dbReference type="Proteomes" id="UP000487350"/>
    </source>
</evidence>
<keyword evidence="1" id="KW-0963">Cytoplasm</keyword>
<dbReference type="GO" id="GO:0005829">
    <property type="term" value="C:cytosol"/>
    <property type="evidence" value="ECO:0007669"/>
    <property type="project" value="TreeGrafter"/>
</dbReference>
<keyword evidence="3" id="KW-0143">Chaperone</keyword>
<accession>A0A844AS96</accession>
<reference evidence="6 7" key="1">
    <citation type="submission" date="2019-11" db="EMBL/GenBank/DDBJ databases">
        <title>Caenimonas koreensis gen. nov., sp. nov., isolated from activated sludge.</title>
        <authorList>
            <person name="Seung H.R."/>
        </authorList>
    </citation>
    <scope>NUCLEOTIDE SEQUENCE [LARGE SCALE GENOMIC DNA]</scope>
    <source>
        <strain evidence="6 7">EMB320</strain>
    </source>
</reference>
<organism evidence="6 7">
    <name type="scientific">Caenimonas koreensis DSM 17982</name>
    <dbReference type="NCBI Taxonomy" id="1121255"/>
    <lineage>
        <taxon>Bacteria</taxon>
        <taxon>Pseudomonadati</taxon>
        <taxon>Pseudomonadota</taxon>
        <taxon>Betaproteobacteria</taxon>
        <taxon>Burkholderiales</taxon>
        <taxon>Comamonadaceae</taxon>
        <taxon>Caenimonas</taxon>
    </lineage>
</organism>
<dbReference type="GO" id="GO:0034057">
    <property type="term" value="F:RNA strand-exchange activity"/>
    <property type="evidence" value="ECO:0007669"/>
    <property type="project" value="InterPro"/>
</dbReference>
<name>A0A844AS96_9BURK</name>
<dbReference type="InterPro" id="IPR016103">
    <property type="entry name" value="ProQ/FinO"/>
</dbReference>
<feature type="domain" description="ProQ/FinO" evidence="5">
    <location>
        <begin position="22"/>
        <end position="132"/>
    </location>
</feature>
<dbReference type="OrthoDB" id="9180746at2"/>